<dbReference type="Proteomes" id="UP000688137">
    <property type="component" value="Unassembled WGS sequence"/>
</dbReference>
<protein>
    <submittedName>
        <fullName evidence="1">Uncharacterized protein</fullName>
    </submittedName>
</protein>
<dbReference type="InterPro" id="IPR018724">
    <property type="entry name" value="2OG-Fe_dioxygenase"/>
</dbReference>
<dbReference type="Pfam" id="PF10014">
    <property type="entry name" value="2OG-Fe_Oxy_2"/>
    <property type="match status" value="1"/>
</dbReference>
<organism evidence="1 2">
    <name type="scientific">Paramecium primaurelia</name>
    <dbReference type="NCBI Taxonomy" id="5886"/>
    <lineage>
        <taxon>Eukaryota</taxon>
        <taxon>Sar</taxon>
        <taxon>Alveolata</taxon>
        <taxon>Ciliophora</taxon>
        <taxon>Intramacronucleata</taxon>
        <taxon>Oligohymenophorea</taxon>
        <taxon>Peniculida</taxon>
        <taxon>Parameciidae</taxon>
        <taxon>Paramecium</taxon>
    </lineage>
</organism>
<dbReference type="EMBL" id="CAJJDM010000060">
    <property type="protein sequence ID" value="CAD8078287.1"/>
    <property type="molecule type" value="Genomic_DNA"/>
</dbReference>
<sequence length="234" mass="27535">MKVVQALKSTKFPFASFTNRDVKSDFQFLKHHFENLVPDEYLQKRLKLPSDKIMRKRRMMNYHIEFDKDGNMTRFHEEYRLDNYDESKCLQHANIYEELTKEMKQDQIYKDFLYNTLQITWQLKQFQKAQISVHAVRTISYIDQPASPTPEGPNRDGNDLEIIGVVNKVNCQGAESQIYSSDKSKLLFEMSLEPGEGYIIDDKSLWNYATSHKPIDQSQLGIRDILGFVLKIDH</sequence>
<evidence type="ECO:0000313" key="2">
    <source>
        <dbReference type="Proteomes" id="UP000688137"/>
    </source>
</evidence>
<dbReference type="GO" id="GO:0051213">
    <property type="term" value="F:dioxygenase activity"/>
    <property type="evidence" value="ECO:0007669"/>
    <property type="project" value="InterPro"/>
</dbReference>
<name>A0A8S1MDB7_PARPR</name>
<keyword evidence="2" id="KW-1185">Reference proteome</keyword>
<accession>A0A8S1MDB7</accession>
<evidence type="ECO:0000313" key="1">
    <source>
        <dbReference type="EMBL" id="CAD8078287.1"/>
    </source>
</evidence>
<dbReference type="AlphaFoldDB" id="A0A8S1MDB7"/>
<gene>
    <name evidence="1" type="ORF">PPRIM_AZ9-3.1.T0590258</name>
</gene>
<reference evidence="1" key="1">
    <citation type="submission" date="2021-01" db="EMBL/GenBank/DDBJ databases">
        <authorList>
            <consortium name="Genoscope - CEA"/>
            <person name="William W."/>
        </authorList>
    </citation>
    <scope>NUCLEOTIDE SEQUENCE</scope>
</reference>
<comment type="caution">
    <text evidence="1">The sequence shown here is derived from an EMBL/GenBank/DDBJ whole genome shotgun (WGS) entry which is preliminary data.</text>
</comment>
<proteinExistence type="predicted"/>